<sequence length="253" mass="29902">MNYRKRIKIWFSVLKSFILSFSGIDGFFLNAEETINEILKRRCLIRFGDGEFGIYRQKDIHYQRWSPELQEVFEKIKNEYEADNKHCLYLLAVPKKFLSVNGFKLMKKRVYVSSWAESRYDFKKSFRHDIPYGDSFLFQSNNKKIYSQIWKNEACPSNVIFIHNSWAYAKYFASTYNKNVTFIQCPSKNAFEELNELEARVIKAVEENHWTPEDVMLTISAGPAGKVLVYRLSKRGYWCIDAGHCWDDPLEGI</sequence>
<dbReference type="InterPro" id="IPR014869">
    <property type="entry name" value="GT-D"/>
</dbReference>
<evidence type="ECO:0000259" key="1">
    <source>
        <dbReference type="Pfam" id="PF08759"/>
    </source>
</evidence>
<accession>A0A4Q7PP68</accession>
<evidence type="ECO:0000313" key="2">
    <source>
        <dbReference type="EMBL" id="RZT02066.1"/>
    </source>
</evidence>
<protein>
    <submittedName>
        <fullName evidence="2">Uncharacterized protein DUF1792</fullName>
    </submittedName>
</protein>
<organism evidence="2 3">
    <name type="scientific">Cuneatibacter caecimuris</name>
    <dbReference type="NCBI Taxonomy" id="1796618"/>
    <lineage>
        <taxon>Bacteria</taxon>
        <taxon>Bacillati</taxon>
        <taxon>Bacillota</taxon>
        <taxon>Clostridia</taxon>
        <taxon>Lachnospirales</taxon>
        <taxon>Lachnospiraceae</taxon>
        <taxon>Cuneatibacter</taxon>
    </lineage>
</organism>
<comment type="caution">
    <text evidence="2">The sequence shown here is derived from an EMBL/GenBank/DDBJ whole genome shotgun (WGS) entry which is preliminary data.</text>
</comment>
<dbReference type="EMBL" id="SGXF01000001">
    <property type="protein sequence ID" value="RZT02066.1"/>
    <property type="molecule type" value="Genomic_DNA"/>
</dbReference>
<dbReference type="RefSeq" id="WP_165388770.1">
    <property type="nucleotide sequence ID" value="NZ_SGXF01000001.1"/>
</dbReference>
<keyword evidence="3" id="KW-1185">Reference proteome</keyword>
<reference evidence="2 3" key="1">
    <citation type="submission" date="2019-02" db="EMBL/GenBank/DDBJ databases">
        <title>Genomic Encyclopedia of Type Strains, Phase IV (KMG-IV): sequencing the most valuable type-strain genomes for metagenomic binning, comparative biology and taxonomic classification.</title>
        <authorList>
            <person name="Goeker M."/>
        </authorList>
    </citation>
    <scope>NUCLEOTIDE SEQUENCE [LARGE SCALE GENOMIC DNA]</scope>
    <source>
        <strain evidence="2 3">DSM 29486</strain>
    </source>
</reference>
<name>A0A4Q7PP68_9FIRM</name>
<feature type="domain" description="Glycosyltransferase GT-D fold" evidence="1">
    <location>
        <begin position="45"/>
        <end position="245"/>
    </location>
</feature>
<dbReference type="AlphaFoldDB" id="A0A4Q7PP68"/>
<evidence type="ECO:0000313" key="3">
    <source>
        <dbReference type="Proteomes" id="UP000292927"/>
    </source>
</evidence>
<dbReference type="Proteomes" id="UP000292927">
    <property type="component" value="Unassembled WGS sequence"/>
</dbReference>
<gene>
    <name evidence="2" type="ORF">EV209_0171</name>
</gene>
<dbReference type="Pfam" id="PF08759">
    <property type="entry name" value="GT-D"/>
    <property type="match status" value="1"/>
</dbReference>
<proteinExistence type="predicted"/>